<accession>A0A6N3CAC4</accession>
<gene>
    <name evidence="1" type="ORF">FMLFYP121_01322</name>
</gene>
<protein>
    <submittedName>
        <fullName evidence="1">Uncharacterized protein</fullName>
    </submittedName>
</protein>
<name>A0A6N3CAC4_FINMA</name>
<reference evidence="1" key="1">
    <citation type="submission" date="2019-11" db="EMBL/GenBank/DDBJ databases">
        <authorList>
            <person name="Feng L."/>
        </authorList>
    </citation>
    <scope>NUCLEOTIDE SEQUENCE</scope>
    <source>
        <strain evidence="1">FmagnaLFYP121</strain>
    </source>
</reference>
<dbReference type="AlphaFoldDB" id="A0A6N3CAC4"/>
<dbReference type="EMBL" id="CACRTP010000015">
    <property type="protein sequence ID" value="VYU09973.1"/>
    <property type="molecule type" value="Genomic_DNA"/>
</dbReference>
<sequence>MKILESTQKDSLIVIKMATKMRQNQNEDELEEFKEILQLD</sequence>
<organism evidence="1">
    <name type="scientific">Finegoldia magna</name>
    <name type="common">Peptostreptococcus magnus</name>
    <dbReference type="NCBI Taxonomy" id="1260"/>
    <lineage>
        <taxon>Bacteria</taxon>
        <taxon>Bacillati</taxon>
        <taxon>Bacillota</taxon>
        <taxon>Tissierellia</taxon>
        <taxon>Tissierellales</taxon>
        <taxon>Peptoniphilaceae</taxon>
        <taxon>Finegoldia</taxon>
    </lineage>
</organism>
<proteinExistence type="predicted"/>
<evidence type="ECO:0000313" key="1">
    <source>
        <dbReference type="EMBL" id="VYU09973.1"/>
    </source>
</evidence>
<dbReference type="RefSeq" id="WP_421823101.1">
    <property type="nucleotide sequence ID" value="NZ_CACRTP010000015.1"/>
</dbReference>